<feature type="transmembrane region" description="Helical" evidence="7">
    <location>
        <begin position="392"/>
        <end position="412"/>
    </location>
</feature>
<feature type="region of interest" description="Disordered" evidence="6">
    <location>
        <begin position="1"/>
        <end position="42"/>
    </location>
</feature>
<dbReference type="InterPro" id="IPR011701">
    <property type="entry name" value="MFS"/>
</dbReference>
<keyword evidence="10" id="KW-1185">Reference proteome</keyword>
<feature type="transmembrane region" description="Helical" evidence="7">
    <location>
        <begin position="424"/>
        <end position="448"/>
    </location>
</feature>
<dbReference type="GO" id="GO:0005886">
    <property type="term" value="C:plasma membrane"/>
    <property type="evidence" value="ECO:0007669"/>
    <property type="project" value="TreeGrafter"/>
</dbReference>
<dbReference type="InterPro" id="IPR036259">
    <property type="entry name" value="MFS_trans_sf"/>
</dbReference>
<dbReference type="EMBL" id="MU865963">
    <property type="protein sequence ID" value="KAK4445643.1"/>
    <property type="molecule type" value="Genomic_DNA"/>
</dbReference>
<evidence type="ECO:0000256" key="2">
    <source>
        <dbReference type="ARBA" id="ARBA00022448"/>
    </source>
</evidence>
<feature type="transmembrane region" description="Helical" evidence="7">
    <location>
        <begin position="63"/>
        <end position="83"/>
    </location>
</feature>
<protein>
    <submittedName>
        <fullName evidence="9">Major facilitator superfamily domain-containing protein</fullName>
    </submittedName>
</protein>
<evidence type="ECO:0000313" key="10">
    <source>
        <dbReference type="Proteomes" id="UP001321760"/>
    </source>
</evidence>
<keyword evidence="2" id="KW-0813">Transport</keyword>
<evidence type="ECO:0000256" key="3">
    <source>
        <dbReference type="ARBA" id="ARBA00022692"/>
    </source>
</evidence>
<dbReference type="PANTHER" id="PTHR23502">
    <property type="entry name" value="MAJOR FACILITATOR SUPERFAMILY"/>
    <property type="match status" value="1"/>
</dbReference>
<dbReference type="Pfam" id="PF07690">
    <property type="entry name" value="MFS_1"/>
    <property type="match status" value="1"/>
</dbReference>
<feature type="transmembrane region" description="Helical" evidence="7">
    <location>
        <begin position="484"/>
        <end position="505"/>
    </location>
</feature>
<evidence type="ECO:0000256" key="6">
    <source>
        <dbReference type="SAM" id="MobiDB-lite"/>
    </source>
</evidence>
<keyword evidence="3 7" id="KW-0812">Transmembrane</keyword>
<feature type="transmembrane region" description="Helical" evidence="7">
    <location>
        <begin position="153"/>
        <end position="176"/>
    </location>
</feature>
<comment type="caution">
    <text evidence="9">The sequence shown here is derived from an EMBL/GenBank/DDBJ whole genome shotgun (WGS) entry which is preliminary data.</text>
</comment>
<feature type="transmembrane region" description="Helical" evidence="7">
    <location>
        <begin position="216"/>
        <end position="238"/>
    </location>
</feature>
<name>A0AAV9GB12_9PEZI</name>
<dbReference type="GO" id="GO:0022857">
    <property type="term" value="F:transmembrane transporter activity"/>
    <property type="evidence" value="ECO:0007669"/>
    <property type="project" value="InterPro"/>
</dbReference>
<feature type="transmembrane region" description="Helical" evidence="7">
    <location>
        <begin position="89"/>
        <end position="110"/>
    </location>
</feature>
<feature type="transmembrane region" description="Helical" evidence="7">
    <location>
        <begin position="304"/>
        <end position="323"/>
    </location>
</feature>
<dbReference type="SUPFAM" id="SSF103473">
    <property type="entry name" value="MFS general substrate transporter"/>
    <property type="match status" value="1"/>
</dbReference>
<feature type="transmembrane region" description="Helical" evidence="7">
    <location>
        <begin position="130"/>
        <end position="147"/>
    </location>
</feature>
<evidence type="ECO:0000259" key="8">
    <source>
        <dbReference type="PROSITE" id="PS50850"/>
    </source>
</evidence>
<dbReference type="InterPro" id="IPR001958">
    <property type="entry name" value="Tet-R_TetA/multi-R_MdtG-like"/>
</dbReference>
<keyword evidence="4 7" id="KW-1133">Transmembrane helix</keyword>
<evidence type="ECO:0000313" key="9">
    <source>
        <dbReference type="EMBL" id="KAK4445643.1"/>
    </source>
</evidence>
<dbReference type="AlphaFoldDB" id="A0AAV9GB12"/>
<feature type="transmembrane region" description="Helical" evidence="7">
    <location>
        <begin position="335"/>
        <end position="359"/>
    </location>
</feature>
<dbReference type="FunFam" id="1.20.1720.10:FF:000009">
    <property type="entry name" value="MFS multidrug transporter"/>
    <property type="match status" value="1"/>
</dbReference>
<dbReference type="InterPro" id="IPR020846">
    <property type="entry name" value="MFS_dom"/>
</dbReference>
<feature type="compositionally biased region" description="Basic and acidic residues" evidence="6">
    <location>
        <begin position="21"/>
        <end position="33"/>
    </location>
</feature>
<keyword evidence="5 7" id="KW-0472">Membrane</keyword>
<feature type="domain" description="Major facilitator superfamily (MFS) profile" evidence="8">
    <location>
        <begin position="64"/>
        <end position="511"/>
    </location>
</feature>
<gene>
    <name evidence="9" type="ORF">QBC34DRAFT_412804</name>
</gene>
<organism evidence="9 10">
    <name type="scientific">Podospora aff. communis PSN243</name>
    <dbReference type="NCBI Taxonomy" id="3040156"/>
    <lineage>
        <taxon>Eukaryota</taxon>
        <taxon>Fungi</taxon>
        <taxon>Dikarya</taxon>
        <taxon>Ascomycota</taxon>
        <taxon>Pezizomycotina</taxon>
        <taxon>Sordariomycetes</taxon>
        <taxon>Sordariomycetidae</taxon>
        <taxon>Sordariales</taxon>
        <taxon>Podosporaceae</taxon>
        <taxon>Podospora</taxon>
    </lineage>
</organism>
<dbReference type="PANTHER" id="PTHR23502:SF51">
    <property type="entry name" value="QUINIDINE RESISTANCE PROTEIN 1-RELATED"/>
    <property type="match status" value="1"/>
</dbReference>
<feature type="transmembrane region" description="Helical" evidence="7">
    <location>
        <begin position="188"/>
        <end position="210"/>
    </location>
</feature>
<reference evidence="9" key="2">
    <citation type="submission" date="2023-05" db="EMBL/GenBank/DDBJ databases">
        <authorList>
            <consortium name="Lawrence Berkeley National Laboratory"/>
            <person name="Steindorff A."/>
            <person name="Hensen N."/>
            <person name="Bonometti L."/>
            <person name="Westerberg I."/>
            <person name="Brannstrom I.O."/>
            <person name="Guillou S."/>
            <person name="Cros-Aarteil S."/>
            <person name="Calhoun S."/>
            <person name="Haridas S."/>
            <person name="Kuo A."/>
            <person name="Mondo S."/>
            <person name="Pangilinan J."/>
            <person name="Riley R."/>
            <person name="Labutti K."/>
            <person name="Andreopoulos B."/>
            <person name="Lipzen A."/>
            <person name="Chen C."/>
            <person name="Yanf M."/>
            <person name="Daum C."/>
            <person name="Ng V."/>
            <person name="Clum A."/>
            <person name="Ohm R."/>
            <person name="Martin F."/>
            <person name="Silar P."/>
            <person name="Natvig D."/>
            <person name="Lalanne C."/>
            <person name="Gautier V."/>
            <person name="Ament-Velasquez S.L."/>
            <person name="Kruys A."/>
            <person name="Hutchinson M.I."/>
            <person name="Powell A.J."/>
            <person name="Barry K."/>
            <person name="Miller A.N."/>
            <person name="Grigoriev I.V."/>
            <person name="Debuchy R."/>
            <person name="Gladieux P."/>
            <person name="Thoren M.H."/>
            <person name="Johannesson H."/>
        </authorList>
    </citation>
    <scope>NUCLEOTIDE SEQUENCE</scope>
    <source>
        <strain evidence="9">PSN243</strain>
    </source>
</reference>
<evidence type="ECO:0000256" key="1">
    <source>
        <dbReference type="ARBA" id="ARBA00004141"/>
    </source>
</evidence>
<dbReference type="Proteomes" id="UP001321760">
    <property type="component" value="Unassembled WGS sequence"/>
</dbReference>
<proteinExistence type="predicted"/>
<accession>A0AAV9GB12</accession>
<dbReference type="Gene3D" id="1.20.1250.20">
    <property type="entry name" value="MFS general substrate transporter like domains"/>
    <property type="match status" value="1"/>
</dbReference>
<sequence>MSSDHSPPSPSHVVASTTRESISEKTVIEKESSSNDVSSDPEALARVSSGPAYSVFAKGTRRFIVTMIAIGGVVSPMTANIYFPALNPIATDLGVSIGLINLTLTTYMIFQSIAPPIFGDFGDMAGRRPAFIISFSIYVVANLGLALQRDYAALLVLRMLQSAGSSGTLALCFAVIADVSVSAERGKYMGILGAGINVGPSLSPVLGGILAECLGWQAIFWFCLIFSGAWLIPFVLAVPETGRNVVGNGSIPPTGWNMTLIDYLRSRRPPPQRDTHQAVSKPPLRFPNPFNALKAVLQKDLAMLYLYGTLVYLVFILICATLSTEFKAIYGYNDLIIGLCYLPYGLGCCSAAVFQSYALDWNYRRIARSIGLTIDYRRGDDMSKFPIEKARLQPAIPVLVVGIATTICYGWVLQAKTHVAVPLVLLYVIGLCVTGSFSILHSMVVDLYPEAPATAIAANNLVRCLFGAGGTAVIEPMLKSMGRGWTYTFWALVLVVFSPMLYVLARIGPRCREERRLKRMGDESSSESSQSVEE</sequence>
<comment type="subcellular location">
    <subcellularLocation>
        <location evidence="1">Membrane</location>
        <topology evidence="1">Multi-pass membrane protein</topology>
    </subcellularLocation>
</comment>
<dbReference type="PROSITE" id="PS50850">
    <property type="entry name" value="MFS"/>
    <property type="match status" value="1"/>
</dbReference>
<evidence type="ECO:0000256" key="5">
    <source>
        <dbReference type="ARBA" id="ARBA00023136"/>
    </source>
</evidence>
<evidence type="ECO:0000256" key="4">
    <source>
        <dbReference type="ARBA" id="ARBA00022989"/>
    </source>
</evidence>
<dbReference type="PRINTS" id="PR01035">
    <property type="entry name" value="TCRTETA"/>
</dbReference>
<reference evidence="9" key="1">
    <citation type="journal article" date="2023" name="Mol. Phylogenet. Evol.">
        <title>Genome-scale phylogeny and comparative genomics of the fungal order Sordariales.</title>
        <authorList>
            <person name="Hensen N."/>
            <person name="Bonometti L."/>
            <person name="Westerberg I."/>
            <person name="Brannstrom I.O."/>
            <person name="Guillou S."/>
            <person name="Cros-Aarteil S."/>
            <person name="Calhoun S."/>
            <person name="Haridas S."/>
            <person name="Kuo A."/>
            <person name="Mondo S."/>
            <person name="Pangilinan J."/>
            <person name="Riley R."/>
            <person name="LaButti K."/>
            <person name="Andreopoulos B."/>
            <person name="Lipzen A."/>
            <person name="Chen C."/>
            <person name="Yan M."/>
            <person name="Daum C."/>
            <person name="Ng V."/>
            <person name="Clum A."/>
            <person name="Steindorff A."/>
            <person name="Ohm R.A."/>
            <person name="Martin F."/>
            <person name="Silar P."/>
            <person name="Natvig D.O."/>
            <person name="Lalanne C."/>
            <person name="Gautier V."/>
            <person name="Ament-Velasquez S.L."/>
            <person name="Kruys A."/>
            <person name="Hutchinson M.I."/>
            <person name="Powell A.J."/>
            <person name="Barry K."/>
            <person name="Miller A.N."/>
            <person name="Grigoriev I.V."/>
            <person name="Debuchy R."/>
            <person name="Gladieux P."/>
            <person name="Hiltunen Thoren M."/>
            <person name="Johannesson H."/>
        </authorList>
    </citation>
    <scope>NUCLEOTIDE SEQUENCE</scope>
    <source>
        <strain evidence="9">PSN243</strain>
    </source>
</reference>
<evidence type="ECO:0000256" key="7">
    <source>
        <dbReference type="SAM" id="Phobius"/>
    </source>
</evidence>